<dbReference type="PANTHER" id="PTHR36485:SF1">
    <property type="entry name" value="TRANSMEMBRANE PROTEIN"/>
    <property type="match status" value="1"/>
</dbReference>
<protein>
    <submittedName>
        <fullName evidence="2">Uncharacterized protein</fullName>
    </submittedName>
</protein>
<keyword evidence="1" id="KW-0472">Membrane</keyword>
<dbReference type="Proteomes" id="UP001489004">
    <property type="component" value="Unassembled WGS sequence"/>
</dbReference>
<name>A0AAW1PSC5_9CHLO</name>
<dbReference type="InterPro" id="IPR029164">
    <property type="entry name" value="PIG-Y"/>
</dbReference>
<feature type="transmembrane region" description="Helical" evidence="1">
    <location>
        <begin position="85"/>
        <end position="105"/>
    </location>
</feature>
<feature type="transmembrane region" description="Helical" evidence="1">
    <location>
        <begin position="37"/>
        <end position="65"/>
    </location>
</feature>
<gene>
    <name evidence="2" type="ORF">WJX72_008827</name>
</gene>
<proteinExistence type="predicted"/>
<comment type="caution">
    <text evidence="2">The sequence shown here is derived from an EMBL/GenBank/DDBJ whole genome shotgun (WGS) entry which is preliminary data.</text>
</comment>
<organism evidence="2 3">
    <name type="scientific">[Myrmecia] bisecta</name>
    <dbReference type="NCBI Taxonomy" id="41462"/>
    <lineage>
        <taxon>Eukaryota</taxon>
        <taxon>Viridiplantae</taxon>
        <taxon>Chlorophyta</taxon>
        <taxon>core chlorophytes</taxon>
        <taxon>Trebouxiophyceae</taxon>
        <taxon>Trebouxiales</taxon>
        <taxon>Trebouxiaceae</taxon>
        <taxon>Myrmecia</taxon>
    </lineage>
</organism>
<keyword evidence="3" id="KW-1185">Reference proteome</keyword>
<reference evidence="2 3" key="1">
    <citation type="journal article" date="2024" name="Nat. Commun.">
        <title>Phylogenomics reveals the evolutionary origins of lichenization in chlorophyte algae.</title>
        <authorList>
            <person name="Puginier C."/>
            <person name="Libourel C."/>
            <person name="Otte J."/>
            <person name="Skaloud P."/>
            <person name="Haon M."/>
            <person name="Grisel S."/>
            <person name="Petersen M."/>
            <person name="Berrin J.G."/>
            <person name="Delaux P.M."/>
            <person name="Dal Grande F."/>
            <person name="Keller J."/>
        </authorList>
    </citation>
    <scope>NUCLEOTIDE SEQUENCE [LARGE SCALE GENOMIC DNA]</scope>
    <source>
        <strain evidence="2 3">SAG 2043</strain>
    </source>
</reference>
<dbReference type="PANTHER" id="PTHR36485">
    <property type="entry name" value="OS01G0939000 PROTEIN"/>
    <property type="match status" value="1"/>
</dbReference>
<evidence type="ECO:0000313" key="2">
    <source>
        <dbReference type="EMBL" id="KAK9811712.1"/>
    </source>
</evidence>
<dbReference type="EMBL" id="JALJOR010000009">
    <property type="protein sequence ID" value="KAK9811712.1"/>
    <property type="molecule type" value="Genomic_DNA"/>
</dbReference>
<evidence type="ECO:0000313" key="3">
    <source>
        <dbReference type="Proteomes" id="UP001489004"/>
    </source>
</evidence>
<evidence type="ECO:0000256" key="1">
    <source>
        <dbReference type="SAM" id="Phobius"/>
    </source>
</evidence>
<dbReference type="AlphaFoldDB" id="A0AAW1PSC5"/>
<dbReference type="Pfam" id="PF15159">
    <property type="entry name" value="PIG-Y"/>
    <property type="match status" value="1"/>
</dbReference>
<sequence>MESVLERNWRRVASTHKLQDLAAADDCTAADDFNWKILCYGVLLIFIAACSLTGLVLCMMAPYLLSLTPSNRLLLFLRDDEYYHLLVPLTIPVSIIAVFLNWMSLKFFKHNS</sequence>
<accession>A0AAW1PSC5</accession>
<keyword evidence="1" id="KW-1133">Transmembrane helix</keyword>
<keyword evidence="1" id="KW-0812">Transmembrane</keyword>